<dbReference type="AlphaFoldDB" id="G5SLH2"/>
<dbReference type="InterPro" id="IPR029060">
    <property type="entry name" value="PIN-like_dom_sf"/>
</dbReference>
<dbReference type="RefSeq" id="WP_008616841.1">
    <property type="nucleotide sequence ID" value="NZ_JH376578.1"/>
</dbReference>
<dbReference type="Gene3D" id="3.40.50.1010">
    <property type="entry name" value="5'-nuclease"/>
    <property type="match status" value="1"/>
</dbReference>
<evidence type="ECO:0000313" key="2">
    <source>
        <dbReference type="EMBL" id="EHH01982.1"/>
    </source>
</evidence>
<organism evidence="2 3">
    <name type="scientific">Paraprevotella clara YIT 11840</name>
    <dbReference type="NCBI Taxonomy" id="762968"/>
    <lineage>
        <taxon>Bacteria</taxon>
        <taxon>Pseudomonadati</taxon>
        <taxon>Bacteroidota</taxon>
        <taxon>Bacteroidia</taxon>
        <taxon>Bacteroidales</taxon>
        <taxon>Prevotellaceae</taxon>
        <taxon>Paraprevotella</taxon>
    </lineage>
</organism>
<gene>
    <name evidence="2" type="ORF">HMPREF9441_00191</name>
</gene>
<dbReference type="InterPro" id="IPR002716">
    <property type="entry name" value="PIN_dom"/>
</dbReference>
<reference evidence="2 3" key="1">
    <citation type="submission" date="2011-03" db="EMBL/GenBank/DDBJ databases">
        <authorList>
            <person name="Weinstock G."/>
            <person name="Sodergren E."/>
            <person name="Clifton S."/>
            <person name="Fulton L."/>
            <person name="Fulton B."/>
            <person name="Courtney L."/>
            <person name="Fronick C."/>
            <person name="Harrison M."/>
            <person name="Strong C."/>
            <person name="Farmer C."/>
            <person name="Delahaunty K."/>
            <person name="Markovic C."/>
            <person name="Hall O."/>
            <person name="Minx P."/>
            <person name="Tomlinson C."/>
            <person name="Mitreva M."/>
            <person name="Hou S."/>
            <person name="Chen J."/>
            <person name="Wollam A."/>
            <person name="Pepin K.H."/>
            <person name="Johnson M."/>
            <person name="Bhonagiri V."/>
            <person name="Zhang X."/>
            <person name="Suruliraj S."/>
            <person name="Warren W."/>
            <person name="Chinwalla A."/>
            <person name="Mardis E.R."/>
            <person name="Wilson R.K."/>
        </authorList>
    </citation>
    <scope>NUCLEOTIDE SEQUENCE [LARGE SCALE GENOMIC DNA]</scope>
    <source>
        <strain evidence="2 3">YIT 11840</strain>
    </source>
</reference>
<proteinExistence type="predicted"/>
<dbReference type="Pfam" id="PF13470">
    <property type="entry name" value="PIN_3"/>
    <property type="match status" value="1"/>
</dbReference>
<dbReference type="STRING" id="762968.HMPREF9441_00191"/>
<dbReference type="EMBL" id="AFFY01000002">
    <property type="protein sequence ID" value="EHH01982.1"/>
    <property type="molecule type" value="Genomic_DNA"/>
</dbReference>
<dbReference type="Proteomes" id="UP000003598">
    <property type="component" value="Unassembled WGS sequence"/>
</dbReference>
<evidence type="ECO:0000259" key="1">
    <source>
        <dbReference type="Pfam" id="PF13470"/>
    </source>
</evidence>
<dbReference type="OrthoDB" id="1148871at2"/>
<feature type="domain" description="PIN" evidence="1">
    <location>
        <begin position="2"/>
        <end position="115"/>
    </location>
</feature>
<dbReference type="SUPFAM" id="SSF88723">
    <property type="entry name" value="PIN domain-like"/>
    <property type="match status" value="1"/>
</dbReference>
<dbReference type="eggNOG" id="COG5573">
    <property type="taxonomic scope" value="Bacteria"/>
</dbReference>
<dbReference type="GeneID" id="93555984"/>
<keyword evidence="3" id="KW-1185">Reference proteome</keyword>
<dbReference type="HOGENOM" id="CLU_124456_3_1_10"/>
<name>G5SLH2_9BACT</name>
<accession>G5SLH2</accession>
<dbReference type="CDD" id="cd09854">
    <property type="entry name" value="PIN_VapC-like"/>
    <property type="match status" value="1"/>
</dbReference>
<sequence length="137" mass="15114">MKVFLDTNVLVDYLNKREPFFEDAASIIGICLSGQVKGVLSALSVVNAAYIMRKAYTKDSLMAKMEWLATAFEISPINRQTIHDALTSRAADFEDAVQCFSAVQSRSDLILTRDKSGFNGLVLPVMTPAEFLARCAE</sequence>
<evidence type="ECO:0000313" key="3">
    <source>
        <dbReference type="Proteomes" id="UP000003598"/>
    </source>
</evidence>
<dbReference type="PATRIC" id="fig|762968.3.peg.168"/>
<comment type="caution">
    <text evidence="2">The sequence shown here is derived from an EMBL/GenBank/DDBJ whole genome shotgun (WGS) entry which is preliminary data.</text>
</comment>
<protein>
    <submittedName>
        <fullName evidence="2">Toxin-antitoxin system, toxin component, PIN family</fullName>
    </submittedName>
</protein>